<dbReference type="PANTHER" id="PTHR39466:SF1">
    <property type="entry name" value="RGS DOMAIN-CONTAINING PROTEIN"/>
    <property type="match status" value="1"/>
</dbReference>
<organism evidence="3 4">
    <name type="scientific">Rhizoctonia solani</name>
    <dbReference type="NCBI Taxonomy" id="456999"/>
    <lineage>
        <taxon>Eukaryota</taxon>
        <taxon>Fungi</taxon>
        <taxon>Dikarya</taxon>
        <taxon>Basidiomycota</taxon>
        <taxon>Agaricomycotina</taxon>
        <taxon>Agaricomycetes</taxon>
        <taxon>Cantharellales</taxon>
        <taxon>Ceratobasidiaceae</taxon>
        <taxon>Rhizoctonia</taxon>
    </lineage>
</organism>
<dbReference type="EMBL" id="CAJMWX010001376">
    <property type="protein sequence ID" value="CAE6485183.1"/>
    <property type="molecule type" value="Genomic_DNA"/>
</dbReference>
<evidence type="ECO:0000313" key="3">
    <source>
        <dbReference type="EMBL" id="CAE6485183.1"/>
    </source>
</evidence>
<dbReference type="AlphaFoldDB" id="A0A8H3H531"/>
<feature type="compositionally biased region" description="Polar residues" evidence="1">
    <location>
        <begin position="450"/>
        <end position="459"/>
    </location>
</feature>
<dbReference type="InterPro" id="IPR044926">
    <property type="entry name" value="RGS_subdomain_2"/>
</dbReference>
<accession>A0A8H3H531</accession>
<evidence type="ECO:0000256" key="1">
    <source>
        <dbReference type="SAM" id="MobiDB-lite"/>
    </source>
</evidence>
<dbReference type="PANTHER" id="PTHR39466">
    <property type="entry name" value="RGS DOMAIN-CONTAINING PROTEIN"/>
    <property type="match status" value="1"/>
</dbReference>
<feature type="compositionally biased region" description="Basic and acidic residues" evidence="1">
    <location>
        <begin position="404"/>
        <end position="420"/>
    </location>
</feature>
<feature type="transmembrane region" description="Helical" evidence="2">
    <location>
        <begin position="200"/>
        <end position="225"/>
    </location>
</feature>
<protein>
    <recommendedName>
        <fullName evidence="5">RGS domain-containing protein</fullName>
    </recommendedName>
</protein>
<evidence type="ECO:0000256" key="2">
    <source>
        <dbReference type="SAM" id="Phobius"/>
    </source>
</evidence>
<gene>
    <name evidence="3" type="ORF">RDB_LOCUS130937</name>
</gene>
<keyword evidence="2" id="KW-1133">Transmembrane helix</keyword>
<dbReference type="SUPFAM" id="SSF48097">
    <property type="entry name" value="Regulator of G-protein signaling, RGS"/>
    <property type="match status" value="1"/>
</dbReference>
<feature type="region of interest" description="Disordered" evidence="1">
    <location>
        <begin position="401"/>
        <end position="423"/>
    </location>
</feature>
<sequence length="543" mass="60020">MASFKFGSKRARRPPAYECSWLTSLRALPRRIISPPAVENQRKHRSCKIVPIFRVALDDILDGKHLPPLSLKDFEEYLLFEERSAENLYFILWLRDVLLFVDNHRYTNRHRAWFATATVTSRSLALSFTRAKSTFFSHSSPHELNLASILISNFLIAAEGQPHPHPSVFGQIQCEVEHMLRESLFRFVAARTKNAGQQRVWCALIGGIGTGLIALAPILTSILGHKPRAMRLAALPILWLGATIFLSSIHGICFVLYLLGDARQLYPFELARPPISSPRPVNNHPPQHIPPSISGFALGHAYTSSTSGNEIFGIKEKPYPIHGPSMAGSMPSPSTPTDIHISSPFPESPIGVSTGLISPPRAHHTRDISTSGASAFSIPTIPPYSPTLASPFDTAPFIAPWDPNVRDPDQSQDTKGRPRQDTIQAAMASRPAFSFDDLPGRRRVVPPRRSTSLNASTEPVGSRVRRLMVQFSSGHGQKRSTPFIAPLTRIWSPVITRAQWEIVMRSAAFGLVFAAIITGSVLAVPSHVLPGQPWYDQYSDLSV</sequence>
<feature type="transmembrane region" description="Helical" evidence="2">
    <location>
        <begin position="507"/>
        <end position="529"/>
    </location>
</feature>
<feature type="transmembrane region" description="Helical" evidence="2">
    <location>
        <begin position="237"/>
        <end position="259"/>
    </location>
</feature>
<proteinExistence type="predicted"/>
<dbReference type="Gene3D" id="1.10.167.10">
    <property type="entry name" value="Regulator of G-protein Signalling 4, domain 2"/>
    <property type="match status" value="1"/>
</dbReference>
<feature type="region of interest" description="Disordered" evidence="1">
    <location>
        <begin position="437"/>
        <end position="459"/>
    </location>
</feature>
<dbReference type="InterPro" id="IPR036305">
    <property type="entry name" value="RGS_sf"/>
</dbReference>
<comment type="caution">
    <text evidence="3">The sequence shown here is derived from an EMBL/GenBank/DDBJ whole genome shotgun (WGS) entry which is preliminary data.</text>
</comment>
<keyword evidence="2" id="KW-0812">Transmembrane</keyword>
<reference evidence="3" key="1">
    <citation type="submission" date="2021-01" db="EMBL/GenBank/DDBJ databases">
        <authorList>
            <person name="Kaushik A."/>
        </authorList>
    </citation>
    <scope>NUCLEOTIDE SEQUENCE</scope>
    <source>
        <strain evidence="3">AG4-R118</strain>
    </source>
</reference>
<keyword evidence="2" id="KW-0472">Membrane</keyword>
<evidence type="ECO:0008006" key="5">
    <source>
        <dbReference type="Google" id="ProtNLM"/>
    </source>
</evidence>
<dbReference type="Proteomes" id="UP000663888">
    <property type="component" value="Unassembled WGS sequence"/>
</dbReference>
<evidence type="ECO:0000313" key="4">
    <source>
        <dbReference type="Proteomes" id="UP000663888"/>
    </source>
</evidence>
<name>A0A8H3H531_9AGAM</name>